<comment type="caution">
    <text evidence="1">The sequence shown here is derived from an EMBL/GenBank/DDBJ whole genome shotgun (WGS) entry which is preliminary data.</text>
</comment>
<proteinExistence type="predicted"/>
<evidence type="ECO:0000313" key="1">
    <source>
        <dbReference type="EMBL" id="GEZ05774.1"/>
    </source>
</evidence>
<sequence>VGYNKADGKWEPTRRIEDGWPSRRLQQDVHEDLLAAEDISYESKVESHSAEDYSKNVYMESSSPL</sequence>
<protein>
    <submittedName>
        <fullName evidence="1">Uncharacterized protein</fullName>
    </submittedName>
</protein>
<dbReference type="AlphaFoldDB" id="A0A699I2B9"/>
<dbReference type="EMBL" id="BKCJ010236471">
    <property type="protein sequence ID" value="GEZ05774.1"/>
    <property type="molecule type" value="Genomic_DNA"/>
</dbReference>
<feature type="non-terminal residue" evidence="1">
    <location>
        <position position="1"/>
    </location>
</feature>
<organism evidence="1">
    <name type="scientific">Tanacetum cinerariifolium</name>
    <name type="common">Dalmatian daisy</name>
    <name type="synonym">Chrysanthemum cinerariifolium</name>
    <dbReference type="NCBI Taxonomy" id="118510"/>
    <lineage>
        <taxon>Eukaryota</taxon>
        <taxon>Viridiplantae</taxon>
        <taxon>Streptophyta</taxon>
        <taxon>Embryophyta</taxon>
        <taxon>Tracheophyta</taxon>
        <taxon>Spermatophyta</taxon>
        <taxon>Magnoliopsida</taxon>
        <taxon>eudicotyledons</taxon>
        <taxon>Gunneridae</taxon>
        <taxon>Pentapetalae</taxon>
        <taxon>asterids</taxon>
        <taxon>campanulids</taxon>
        <taxon>Asterales</taxon>
        <taxon>Asteraceae</taxon>
        <taxon>Asteroideae</taxon>
        <taxon>Anthemideae</taxon>
        <taxon>Anthemidinae</taxon>
        <taxon>Tanacetum</taxon>
    </lineage>
</organism>
<gene>
    <name evidence="1" type="ORF">Tci_477747</name>
</gene>
<accession>A0A699I2B9</accession>
<reference evidence="1" key="1">
    <citation type="journal article" date="2019" name="Sci. Rep.">
        <title>Draft genome of Tanacetum cinerariifolium, the natural source of mosquito coil.</title>
        <authorList>
            <person name="Yamashiro T."/>
            <person name="Shiraishi A."/>
            <person name="Satake H."/>
            <person name="Nakayama K."/>
        </authorList>
    </citation>
    <scope>NUCLEOTIDE SEQUENCE</scope>
</reference>
<name>A0A699I2B9_TANCI</name>